<organism evidence="2 3">
    <name type="scientific">Tegillarca granosa</name>
    <name type="common">Malaysian cockle</name>
    <name type="synonym">Anadara granosa</name>
    <dbReference type="NCBI Taxonomy" id="220873"/>
    <lineage>
        <taxon>Eukaryota</taxon>
        <taxon>Metazoa</taxon>
        <taxon>Spiralia</taxon>
        <taxon>Lophotrochozoa</taxon>
        <taxon>Mollusca</taxon>
        <taxon>Bivalvia</taxon>
        <taxon>Autobranchia</taxon>
        <taxon>Pteriomorphia</taxon>
        <taxon>Arcoida</taxon>
        <taxon>Arcoidea</taxon>
        <taxon>Arcidae</taxon>
        <taxon>Tegillarca</taxon>
    </lineage>
</organism>
<keyword evidence="3" id="KW-1185">Reference proteome</keyword>
<proteinExistence type="predicted"/>
<feature type="transmembrane region" description="Helical" evidence="1">
    <location>
        <begin position="78"/>
        <end position="99"/>
    </location>
</feature>
<accession>A0ABQ9EJ80</accession>
<evidence type="ECO:0000256" key="1">
    <source>
        <dbReference type="SAM" id="Phobius"/>
    </source>
</evidence>
<feature type="transmembrane region" description="Helical" evidence="1">
    <location>
        <begin position="6"/>
        <end position="28"/>
    </location>
</feature>
<dbReference type="Gene3D" id="1.20.1250.20">
    <property type="entry name" value="MFS general substrate transporter like domains"/>
    <property type="match status" value="1"/>
</dbReference>
<evidence type="ECO:0000313" key="3">
    <source>
        <dbReference type="Proteomes" id="UP001217089"/>
    </source>
</evidence>
<dbReference type="SUPFAM" id="SSF103473">
    <property type="entry name" value="MFS general substrate transporter"/>
    <property type="match status" value="1"/>
</dbReference>
<comment type="caution">
    <text evidence="2">The sequence shown here is derived from an EMBL/GenBank/DDBJ whole genome shotgun (WGS) entry which is preliminary data.</text>
</comment>
<dbReference type="EMBL" id="JARBDR010000903">
    <property type="protein sequence ID" value="KAJ8304471.1"/>
    <property type="molecule type" value="Genomic_DNA"/>
</dbReference>
<sequence>MLFVLLMSLSFVQSYIAFAMRFFIGAFLERDTNQVKMFARNTWVGQKYFLRFSHTGFALICDKYIMEIFPKKCRGRVSAAGAMFWSFAAMLLTPFAYFLRNYSRRFLDESLRWLVANGKVDSATSYKKMATNSLTYYGLTLTSSTFARNRFLNYFLSCAVEFPGEKRQKIYLDFVPCHCLSVLNNICCAVSCGRNI</sequence>
<gene>
    <name evidence="2" type="ORF">KUTeg_018054</name>
</gene>
<dbReference type="InterPro" id="IPR036259">
    <property type="entry name" value="MFS_trans_sf"/>
</dbReference>
<dbReference type="Proteomes" id="UP001217089">
    <property type="component" value="Unassembled WGS sequence"/>
</dbReference>
<evidence type="ECO:0000313" key="2">
    <source>
        <dbReference type="EMBL" id="KAJ8304471.1"/>
    </source>
</evidence>
<protein>
    <submittedName>
        <fullName evidence="2">Uncharacterized protein</fullName>
    </submittedName>
</protein>
<reference evidence="2 3" key="1">
    <citation type="submission" date="2022-12" db="EMBL/GenBank/DDBJ databases">
        <title>Chromosome-level genome of Tegillarca granosa.</title>
        <authorList>
            <person name="Kim J."/>
        </authorList>
    </citation>
    <scope>NUCLEOTIDE SEQUENCE [LARGE SCALE GENOMIC DNA]</scope>
    <source>
        <strain evidence="2">Teg-2019</strain>
        <tissue evidence="2">Adductor muscle</tissue>
    </source>
</reference>
<keyword evidence="1" id="KW-0812">Transmembrane</keyword>
<keyword evidence="1" id="KW-0472">Membrane</keyword>
<keyword evidence="1" id="KW-1133">Transmembrane helix</keyword>
<name>A0ABQ9EJ80_TEGGR</name>